<evidence type="ECO:0000313" key="2">
    <source>
        <dbReference type="Proteomes" id="UP001642360"/>
    </source>
</evidence>
<reference evidence="1 2" key="1">
    <citation type="submission" date="2024-02" db="EMBL/GenBank/DDBJ databases">
        <authorList>
            <person name="Vignale AGUSTIN F."/>
            <person name="Sosa J E."/>
            <person name="Modenutti C."/>
        </authorList>
    </citation>
    <scope>NUCLEOTIDE SEQUENCE [LARGE SCALE GENOMIC DNA]</scope>
</reference>
<sequence>MSPPQTSPALHHITRRSTSTVINGHFNTSLSPINLAVRTPSGGLPSFSRKSLPENNQDLLSLFHNLDMFCANLFNNSQHSTENLLSRIPDILYYRFYNLDIVCVAVPAFNRKSFSGISYHSLYNLGIFCANLSDCGFQDSQKKKEFDVVEFLVRTKYGLTLVYKRF</sequence>
<dbReference type="Proteomes" id="UP001642360">
    <property type="component" value="Unassembled WGS sequence"/>
</dbReference>
<comment type="caution">
    <text evidence="1">The sequence shown here is derived from an EMBL/GenBank/DDBJ whole genome shotgun (WGS) entry which is preliminary data.</text>
</comment>
<dbReference type="EMBL" id="CAUOFW020001059">
    <property type="protein sequence ID" value="CAK9140659.1"/>
    <property type="molecule type" value="Genomic_DNA"/>
</dbReference>
<organism evidence="1 2">
    <name type="scientific">Ilex paraguariensis</name>
    <name type="common">yerba mate</name>
    <dbReference type="NCBI Taxonomy" id="185542"/>
    <lineage>
        <taxon>Eukaryota</taxon>
        <taxon>Viridiplantae</taxon>
        <taxon>Streptophyta</taxon>
        <taxon>Embryophyta</taxon>
        <taxon>Tracheophyta</taxon>
        <taxon>Spermatophyta</taxon>
        <taxon>Magnoliopsida</taxon>
        <taxon>eudicotyledons</taxon>
        <taxon>Gunneridae</taxon>
        <taxon>Pentapetalae</taxon>
        <taxon>asterids</taxon>
        <taxon>campanulids</taxon>
        <taxon>Aquifoliales</taxon>
        <taxon>Aquifoliaceae</taxon>
        <taxon>Ilex</taxon>
    </lineage>
</organism>
<dbReference type="AlphaFoldDB" id="A0ABC8R6N1"/>
<proteinExistence type="predicted"/>
<accession>A0ABC8R6N1</accession>
<keyword evidence="2" id="KW-1185">Reference proteome</keyword>
<evidence type="ECO:0000313" key="1">
    <source>
        <dbReference type="EMBL" id="CAK9140659.1"/>
    </source>
</evidence>
<gene>
    <name evidence="1" type="ORF">ILEXP_LOCUS8166</name>
</gene>
<name>A0ABC8R6N1_9AQUA</name>
<protein>
    <submittedName>
        <fullName evidence="1">Uncharacterized protein</fullName>
    </submittedName>
</protein>